<reference evidence="2 3" key="1">
    <citation type="submission" date="2015-12" db="EMBL/GenBank/DDBJ databases">
        <title>Haloprofundus marisrubri gen. nov., sp. nov., an extremely halophilic archaeon isolated from the Discovery deep brine-seawater interface in the Red Sea.</title>
        <authorList>
            <person name="Zhang G."/>
            <person name="Stingl U."/>
            <person name="Rashid M."/>
        </authorList>
    </citation>
    <scope>NUCLEOTIDE SEQUENCE [LARGE SCALE GENOMIC DNA]</scope>
    <source>
        <strain evidence="2 3">SB9</strain>
    </source>
</reference>
<dbReference type="InterPro" id="IPR013783">
    <property type="entry name" value="Ig-like_fold"/>
</dbReference>
<gene>
    <name evidence="2" type="ORF">AUR64_01830</name>
</gene>
<feature type="region of interest" description="Disordered" evidence="1">
    <location>
        <begin position="32"/>
        <end position="62"/>
    </location>
</feature>
<evidence type="ECO:0000313" key="2">
    <source>
        <dbReference type="EMBL" id="KTG07996.1"/>
    </source>
</evidence>
<dbReference type="PROSITE" id="PS51257">
    <property type="entry name" value="PROKAR_LIPOPROTEIN"/>
    <property type="match status" value="1"/>
</dbReference>
<dbReference type="RefSeq" id="WP_058583423.1">
    <property type="nucleotide sequence ID" value="NZ_LOPU01000037.1"/>
</dbReference>
<dbReference type="AlphaFoldDB" id="A0A0W1R456"/>
<dbReference type="Gene3D" id="2.60.40.10">
    <property type="entry name" value="Immunoglobulins"/>
    <property type="match status" value="1"/>
</dbReference>
<dbReference type="InterPro" id="IPR047676">
    <property type="entry name" value="FxLYD_dom"/>
</dbReference>
<accession>A0A0W1R456</accession>
<dbReference type="OrthoDB" id="313534at2157"/>
<dbReference type="NCBIfam" id="NF038353">
    <property type="entry name" value="FxLYD_dom"/>
    <property type="match status" value="1"/>
</dbReference>
<protein>
    <recommendedName>
        <fullName evidence="4">DUF3426 domain-containing protein</fullName>
    </recommendedName>
</protein>
<evidence type="ECO:0000313" key="3">
    <source>
        <dbReference type="Proteomes" id="UP000054387"/>
    </source>
</evidence>
<keyword evidence="3" id="KW-1185">Reference proteome</keyword>
<proteinExistence type="predicted"/>
<dbReference type="Proteomes" id="UP000054387">
    <property type="component" value="Unassembled WGS sequence"/>
</dbReference>
<evidence type="ECO:0000256" key="1">
    <source>
        <dbReference type="SAM" id="MobiDB-lite"/>
    </source>
</evidence>
<comment type="caution">
    <text evidence="2">The sequence shown here is derived from an EMBL/GenBank/DDBJ whole genome shotgun (WGS) entry which is preliminary data.</text>
</comment>
<evidence type="ECO:0008006" key="4">
    <source>
        <dbReference type="Google" id="ProtNLM"/>
    </source>
</evidence>
<organism evidence="2 3">
    <name type="scientific">Haloprofundus marisrubri</name>
    <dbReference type="NCBI Taxonomy" id="1514971"/>
    <lineage>
        <taxon>Archaea</taxon>
        <taxon>Methanobacteriati</taxon>
        <taxon>Methanobacteriota</taxon>
        <taxon>Stenosarchaea group</taxon>
        <taxon>Halobacteria</taxon>
        <taxon>Halobacteriales</taxon>
        <taxon>Haloferacaceae</taxon>
        <taxon>Haloprofundus</taxon>
    </lineage>
</organism>
<dbReference type="EMBL" id="LOPU01000037">
    <property type="protein sequence ID" value="KTG07996.1"/>
    <property type="molecule type" value="Genomic_DNA"/>
</dbReference>
<sequence>MRRRALLSIAGTIVATTTAGCSDAFSDGSNAVDDASDAKNRNGTETSTSTPTPAPTFDGGSSNVELVDHELVRTNDGEAGELVAVSGTVQNTGEQSITGLALRVQFLDTDGEMLTATTIDVRELAAGRSWAFESTYPRAGADAAAVAEYRLVASVDE</sequence>
<name>A0A0W1R456_9EURY</name>